<sequence length="251" mass="29046">MEICAIIIDDEKKARQLLTIALQEYCPQVTEIHEAKDLLSGVAMIKKHQPQIVFLDIEMPEHSGLQIMEFLDEKDLTFEIIFTTAYSEYAIEAFQFSAIDYLLKPLRPQQIREAVAKAEKVIGKTQIYNRLQELSTIFKNNNFSKVALPVADGVLFLALDEIICLKADGMYTIVYAVSNDEILISKPLKHFSEIMVQRPNFYRPHRSYIINVNHVKKYVKQDGGYILMENDITVSITKEKREEFLRLVNRL</sequence>
<feature type="domain" description="HTH LytTR-type" evidence="3">
    <location>
        <begin position="146"/>
        <end position="250"/>
    </location>
</feature>
<dbReference type="Pfam" id="PF04397">
    <property type="entry name" value="LytTR"/>
    <property type="match status" value="1"/>
</dbReference>
<dbReference type="InterPro" id="IPR007492">
    <property type="entry name" value="LytTR_DNA-bd_dom"/>
</dbReference>
<evidence type="ECO:0000259" key="2">
    <source>
        <dbReference type="PROSITE" id="PS50110"/>
    </source>
</evidence>
<dbReference type="SMART" id="SM00448">
    <property type="entry name" value="REC"/>
    <property type="match status" value="1"/>
</dbReference>
<name>A0ABW5L9N0_9FLAO</name>
<evidence type="ECO:0000313" key="5">
    <source>
        <dbReference type="Proteomes" id="UP001597319"/>
    </source>
</evidence>
<dbReference type="PANTHER" id="PTHR37299">
    <property type="entry name" value="TRANSCRIPTIONAL REGULATOR-RELATED"/>
    <property type="match status" value="1"/>
</dbReference>
<dbReference type="InterPro" id="IPR046947">
    <property type="entry name" value="LytR-like"/>
</dbReference>
<keyword evidence="1" id="KW-0597">Phosphoprotein</keyword>
<evidence type="ECO:0000256" key="1">
    <source>
        <dbReference type="PROSITE-ProRule" id="PRU00169"/>
    </source>
</evidence>
<dbReference type="Pfam" id="PF00072">
    <property type="entry name" value="Response_reg"/>
    <property type="match status" value="1"/>
</dbReference>
<dbReference type="SMART" id="SM00850">
    <property type="entry name" value="LytTR"/>
    <property type="match status" value="1"/>
</dbReference>
<dbReference type="PROSITE" id="PS50110">
    <property type="entry name" value="RESPONSE_REGULATORY"/>
    <property type="match status" value="1"/>
</dbReference>
<dbReference type="InterPro" id="IPR011006">
    <property type="entry name" value="CheY-like_superfamily"/>
</dbReference>
<evidence type="ECO:0000313" key="4">
    <source>
        <dbReference type="EMBL" id="MFD2561235.1"/>
    </source>
</evidence>
<dbReference type="InterPro" id="IPR001789">
    <property type="entry name" value="Sig_transdc_resp-reg_receiver"/>
</dbReference>
<dbReference type="Gene3D" id="2.40.50.1020">
    <property type="entry name" value="LytTr DNA-binding domain"/>
    <property type="match status" value="1"/>
</dbReference>
<keyword evidence="5" id="KW-1185">Reference proteome</keyword>
<dbReference type="Proteomes" id="UP001597319">
    <property type="component" value="Unassembled WGS sequence"/>
</dbReference>
<dbReference type="PANTHER" id="PTHR37299:SF1">
    <property type="entry name" value="STAGE 0 SPORULATION PROTEIN A HOMOLOG"/>
    <property type="match status" value="1"/>
</dbReference>
<gene>
    <name evidence="4" type="ORF">ACFSR1_01060</name>
</gene>
<feature type="modified residue" description="4-aspartylphosphate" evidence="1">
    <location>
        <position position="56"/>
    </location>
</feature>
<reference evidence="5" key="1">
    <citation type="journal article" date="2019" name="Int. J. Syst. Evol. Microbiol.">
        <title>The Global Catalogue of Microorganisms (GCM) 10K type strain sequencing project: providing services to taxonomists for standard genome sequencing and annotation.</title>
        <authorList>
            <consortium name="The Broad Institute Genomics Platform"/>
            <consortium name="The Broad Institute Genome Sequencing Center for Infectious Disease"/>
            <person name="Wu L."/>
            <person name="Ma J."/>
        </authorList>
    </citation>
    <scope>NUCLEOTIDE SEQUENCE [LARGE SCALE GENOMIC DNA]</scope>
    <source>
        <strain evidence="5">KCTC 52274</strain>
    </source>
</reference>
<dbReference type="SUPFAM" id="SSF52172">
    <property type="entry name" value="CheY-like"/>
    <property type="match status" value="1"/>
</dbReference>
<evidence type="ECO:0000259" key="3">
    <source>
        <dbReference type="PROSITE" id="PS50930"/>
    </source>
</evidence>
<dbReference type="PROSITE" id="PS50930">
    <property type="entry name" value="HTH_LYTTR"/>
    <property type="match status" value="1"/>
</dbReference>
<dbReference type="RefSeq" id="WP_378288769.1">
    <property type="nucleotide sequence ID" value="NZ_JBHULE010000002.1"/>
</dbReference>
<feature type="domain" description="Response regulatory" evidence="2">
    <location>
        <begin position="4"/>
        <end position="119"/>
    </location>
</feature>
<accession>A0ABW5L9N0</accession>
<proteinExistence type="predicted"/>
<protein>
    <submittedName>
        <fullName evidence="4">LytR/AlgR family response regulator transcription factor</fullName>
    </submittedName>
</protein>
<dbReference type="Gene3D" id="3.40.50.2300">
    <property type="match status" value="1"/>
</dbReference>
<dbReference type="EMBL" id="JBHULE010000002">
    <property type="protein sequence ID" value="MFD2561235.1"/>
    <property type="molecule type" value="Genomic_DNA"/>
</dbReference>
<organism evidence="4 5">
    <name type="scientific">Aquimarina rubra</name>
    <dbReference type="NCBI Taxonomy" id="1920033"/>
    <lineage>
        <taxon>Bacteria</taxon>
        <taxon>Pseudomonadati</taxon>
        <taxon>Bacteroidota</taxon>
        <taxon>Flavobacteriia</taxon>
        <taxon>Flavobacteriales</taxon>
        <taxon>Flavobacteriaceae</taxon>
        <taxon>Aquimarina</taxon>
    </lineage>
</organism>
<comment type="caution">
    <text evidence="4">The sequence shown here is derived from an EMBL/GenBank/DDBJ whole genome shotgun (WGS) entry which is preliminary data.</text>
</comment>